<dbReference type="AlphaFoldDB" id="A0A7J0H792"/>
<dbReference type="FunFam" id="1.25.40.10:FF:000158">
    <property type="entry name" value="pentatricopeptide repeat-containing protein At2g33680"/>
    <property type="match status" value="1"/>
</dbReference>
<dbReference type="GO" id="GO:0099402">
    <property type="term" value="P:plant organ development"/>
    <property type="evidence" value="ECO:0007669"/>
    <property type="project" value="UniProtKB-ARBA"/>
</dbReference>
<dbReference type="PANTHER" id="PTHR47926:SF456">
    <property type="entry name" value="PENTATRICOPEPTIDE REPEAT-CONTAINING PROTEIN ELI1, CHLOROPLASTIC"/>
    <property type="match status" value="1"/>
</dbReference>
<dbReference type="InterPro" id="IPR002885">
    <property type="entry name" value="PPR_rpt"/>
</dbReference>
<dbReference type="EMBL" id="BJWL01000027">
    <property type="protein sequence ID" value="GFZ18795.1"/>
    <property type="molecule type" value="Genomic_DNA"/>
</dbReference>
<dbReference type="Proteomes" id="UP000585474">
    <property type="component" value="Unassembled WGS sequence"/>
</dbReference>
<dbReference type="InterPro" id="IPR011990">
    <property type="entry name" value="TPR-like_helical_dom_sf"/>
</dbReference>
<dbReference type="GO" id="GO:0003723">
    <property type="term" value="F:RNA binding"/>
    <property type="evidence" value="ECO:0007669"/>
    <property type="project" value="InterPro"/>
</dbReference>
<evidence type="ECO:0000256" key="2">
    <source>
        <dbReference type="PROSITE-ProRule" id="PRU00708"/>
    </source>
</evidence>
<dbReference type="GO" id="GO:0009451">
    <property type="term" value="P:RNA modification"/>
    <property type="evidence" value="ECO:0007669"/>
    <property type="project" value="InterPro"/>
</dbReference>
<organism evidence="3 4">
    <name type="scientific">Actinidia rufa</name>
    <dbReference type="NCBI Taxonomy" id="165716"/>
    <lineage>
        <taxon>Eukaryota</taxon>
        <taxon>Viridiplantae</taxon>
        <taxon>Streptophyta</taxon>
        <taxon>Embryophyta</taxon>
        <taxon>Tracheophyta</taxon>
        <taxon>Spermatophyta</taxon>
        <taxon>Magnoliopsida</taxon>
        <taxon>eudicotyledons</taxon>
        <taxon>Gunneridae</taxon>
        <taxon>Pentapetalae</taxon>
        <taxon>asterids</taxon>
        <taxon>Ericales</taxon>
        <taxon>Actinidiaceae</taxon>
        <taxon>Actinidia</taxon>
    </lineage>
</organism>
<proteinExistence type="predicted"/>
<dbReference type="PROSITE" id="PS51375">
    <property type="entry name" value="PPR"/>
    <property type="match status" value="3"/>
</dbReference>
<dbReference type="Pfam" id="PF13041">
    <property type="entry name" value="PPR_2"/>
    <property type="match status" value="3"/>
</dbReference>
<evidence type="ECO:0000313" key="4">
    <source>
        <dbReference type="Proteomes" id="UP000585474"/>
    </source>
</evidence>
<dbReference type="FunFam" id="1.25.40.10:FF:000427">
    <property type="entry name" value="Pentatricopeptide repeat-containing protein chloroplastic"/>
    <property type="match status" value="1"/>
</dbReference>
<feature type="repeat" description="PPR" evidence="2">
    <location>
        <begin position="308"/>
        <end position="342"/>
    </location>
</feature>
<sequence length="408" mass="44657">MPWATPLASQLPPIAAATTPATANRSSLPPLSAAAGKQCHPLPPQKLASLIENSKSISQLLRIHASLIRHGLDDHPILTFKLQCSYSSLNRLDYSVAVFNSTGNPDVFSYAAIIHAHSVKNLHQQALDLYVQMLTNYVDPNTFTFSAILKSCPLQLGKTIHSQALKFGIDSDTYVRTALVDVYARGGDLESARATSRLLFDGMEERDVVCWSVMINGYTQHGRPNEALALFRQMLGLKVKPSEATIVAVLSACGQLGALESGRWVHSYIVNNGIRFNVHVGTALVDMYSKCGSLEDASLVFDAIQDKDVVAWNSMIVGYAIHGFTEDALQLFTTMCGRGVHPTDITFIGILSACAHAGLVSEGWRFFHLMKGKYGIEPKIEHYGGQLGWSSESEDYDERQWSAEGARL</sequence>
<protein>
    <submittedName>
        <fullName evidence="3">Tetratricopeptide repeat (TPR)-like superfamily protein</fullName>
    </submittedName>
</protein>
<gene>
    <name evidence="3" type="ORF">Acr_27g0005340</name>
</gene>
<dbReference type="PANTHER" id="PTHR47926">
    <property type="entry name" value="PENTATRICOPEPTIDE REPEAT-CONTAINING PROTEIN"/>
    <property type="match status" value="1"/>
</dbReference>
<dbReference type="Gene3D" id="1.25.40.10">
    <property type="entry name" value="Tetratricopeptide repeat domain"/>
    <property type="match status" value="3"/>
</dbReference>
<dbReference type="NCBIfam" id="TIGR00756">
    <property type="entry name" value="PPR"/>
    <property type="match status" value="3"/>
</dbReference>
<accession>A0A7J0H792</accession>
<name>A0A7J0H792_9ERIC</name>
<evidence type="ECO:0000256" key="1">
    <source>
        <dbReference type="ARBA" id="ARBA00022737"/>
    </source>
</evidence>
<dbReference type="InterPro" id="IPR046960">
    <property type="entry name" value="PPR_At4g14850-like_plant"/>
</dbReference>
<dbReference type="OrthoDB" id="185373at2759"/>
<feature type="repeat" description="PPR" evidence="2">
    <location>
        <begin position="106"/>
        <end position="140"/>
    </location>
</feature>
<keyword evidence="1" id="KW-0677">Repeat</keyword>
<evidence type="ECO:0000313" key="3">
    <source>
        <dbReference type="EMBL" id="GFZ18795.1"/>
    </source>
</evidence>
<keyword evidence="4" id="KW-1185">Reference proteome</keyword>
<feature type="repeat" description="PPR" evidence="2">
    <location>
        <begin position="207"/>
        <end position="241"/>
    </location>
</feature>
<comment type="caution">
    <text evidence="3">The sequence shown here is derived from an EMBL/GenBank/DDBJ whole genome shotgun (WGS) entry which is preliminary data.</text>
</comment>
<reference evidence="3 4" key="1">
    <citation type="submission" date="2019-07" db="EMBL/GenBank/DDBJ databases">
        <title>De Novo Assembly of kiwifruit Actinidia rufa.</title>
        <authorList>
            <person name="Sugita-Konishi S."/>
            <person name="Sato K."/>
            <person name="Mori E."/>
            <person name="Abe Y."/>
            <person name="Kisaki G."/>
            <person name="Hamano K."/>
            <person name="Suezawa K."/>
            <person name="Otani M."/>
            <person name="Fukuda T."/>
            <person name="Manabe T."/>
            <person name="Gomi K."/>
            <person name="Tabuchi M."/>
            <person name="Akimitsu K."/>
            <person name="Kataoka I."/>
        </authorList>
    </citation>
    <scope>NUCLEOTIDE SEQUENCE [LARGE SCALE GENOMIC DNA]</scope>
    <source>
        <strain evidence="4">cv. Fuchu</strain>
    </source>
</reference>